<keyword evidence="5" id="KW-1185">Reference proteome</keyword>
<feature type="domain" description="Pyruvate flavodoxin/ferredoxin oxidoreductase pyrimidine binding" evidence="2">
    <location>
        <begin position="14"/>
        <end position="225"/>
    </location>
</feature>
<dbReference type="Proteomes" id="UP000596827">
    <property type="component" value="Unassembled WGS sequence"/>
</dbReference>
<accession>A0A923MC08</accession>
<dbReference type="Pfam" id="PF17147">
    <property type="entry name" value="PFOR_II"/>
    <property type="match status" value="1"/>
</dbReference>
<organism evidence="4 5">
    <name type="scientific">Ramlibacter albus</name>
    <dbReference type="NCBI Taxonomy" id="2079448"/>
    <lineage>
        <taxon>Bacteria</taxon>
        <taxon>Pseudomonadati</taxon>
        <taxon>Pseudomonadota</taxon>
        <taxon>Betaproteobacteria</taxon>
        <taxon>Burkholderiales</taxon>
        <taxon>Comamonadaceae</taxon>
        <taxon>Ramlibacter</taxon>
    </lineage>
</organism>
<dbReference type="InterPro" id="IPR029061">
    <property type="entry name" value="THDP-binding"/>
</dbReference>
<evidence type="ECO:0000259" key="3">
    <source>
        <dbReference type="Pfam" id="PF17147"/>
    </source>
</evidence>
<dbReference type="InterPro" id="IPR050722">
    <property type="entry name" value="Pyruvate:ferred/Flavod_OxRd"/>
</dbReference>
<dbReference type="Pfam" id="PF01855">
    <property type="entry name" value="POR_N"/>
    <property type="match status" value="1"/>
</dbReference>
<dbReference type="GO" id="GO:0016491">
    <property type="term" value="F:oxidoreductase activity"/>
    <property type="evidence" value="ECO:0007669"/>
    <property type="project" value="UniProtKB-KW"/>
</dbReference>
<gene>
    <name evidence="4" type="primary">porA</name>
    <name evidence="4" type="ORF">H8R02_22225</name>
</gene>
<dbReference type="SUPFAM" id="SSF52518">
    <property type="entry name" value="Thiamin diphosphate-binding fold (THDP-binding)"/>
    <property type="match status" value="1"/>
</dbReference>
<evidence type="ECO:0000259" key="2">
    <source>
        <dbReference type="Pfam" id="PF01855"/>
    </source>
</evidence>
<dbReference type="PANTHER" id="PTHR32154">
    <property type="entry name" value="PYRUVATE-FLAVODOXIN OXIDOREDUCTASE-RELATED"/>
    <property type="match status" value="1"/>
</dbReference>
<keyword evidence="4" id="KW-0670">Pyruvate</keyword>
<comment type="caution">
    <text evidence="4">The sequence shown here is derived from an EMBL/GenBank/DDBJ whole genome shotgun (WGS) entry which is preliminary data.</text>
</comment>
<dbReference type="PANTHER" id="PTHR32154:SF0">
    <property type="entry name" value="PYRUVATE-FLAVODOXIN OXIDOREDUCTASE-RELATED"/>
    <property type="match status" value="1"/>
</dbReference>
<dbReference type="CDD" id="cd07034">
    <property type="entry name" value="TPP_PYR_PFOR_IOR-alpha_like"/>
    <property type="match status" value="1"/>
</dbReference>
<name>A0A923MC08_9BURK</name>
<dbReference type="EMBL" id="JACORU010000009">
    <property type="protein sequence ID" value="MBC5767200.1"/>
    <property type="molecule type" value="Genomic_DNA"/>
</dbReference>
<dbReference type="InterPro" id="IPR033412">
    <property type="entry name" value="PFOR_II"/>
</dbReference>
<dbReference type="Gene3D" id="3.40.50.970">
    <property type="match status" value="1"/>
</dbReference>
<dbReference type="InterPro" id="IPR002880">
    <property type="entry name" value="Pyrv_Fd/Flavodoxin_OxRdtase_N"/>
</dbReference>
<dbReference type="AlphaFoldDB" id="A0A923MC08"/>
<dbReference type="Gene3D" id="3.40.50.920">
    <property type="match status" value="1"/>
</dbReference>
<evidence type="ECO:0000256" key="1">
    <source>
        <dbReference type="ARBA" id="ARBA00023002"/>
    </source>
</evidence>
<evidence type="ECO:0000313" key="4">
    <source>
        <dbReference type="EMBL" id="MBC5767200.1"/>
    </source>
</evidence>
<sequence length="417" mass="44636">MLKQIEGSRAVAEAVALCRPEVICAYPISPQTHIVEGLGELVKGGALAPCEFINVESEFAAMSVAIGSSAAGARSYTATASQGLLYMAEAVYNASGLGLPIVMTVANRAIGAPINIWNDHSDSMSQRDCGWLQLFAESNQEAVDLHIQAFRLGEELSMPVMVCMDGFILTHAVERIDIPAQADVDAFLPPYEPRQVLDPAEPVSIGAMVGPEAFMEVRYLAHAKQTLALERIPVIAREFEDRFGRASGGLVRPYRCEGAETIVVALGSVLGTLKDTIDELRDAGVKIGVLGIQSFRPFPLAAVRAALQGAERVVVLEKSFCVGLGGVLSTDVRVALSGLQLHGYTVVAGLGGRAITRASLAKMLAEAVADQLQPLTFLDLDWRIVERQLERERTMRRSGPVAENLLRDVGAVASKVS</sequence>
<evidence type="ECO:0000313" key="5">
    <source>
        <dbReference type="Proteomes" id="UP000596827"/>
    </source>
</evidence>
<protein>
    <submittedName>
        <fullName evidence="4">Pyruvate ferredoxin oxidoreductase</fullName>
    </submittedName>
</protein>
<keyword evidence="1" id="KW-0560">Oxidoreductase</keyword>
<reference evidence="4" key="1">
    <citation type="submission" date="2020-08" db="EMBL/GenBank/DDBJ databases">
        <title>Ramlibacter sp. GTP1 16S ribosomal RNA gene genome sequencing and assembly.</title>
        <authorList>
            <person name="Kang M."/>
        </authorList>
    </citation>
    <scope>NUCLEOTIDE SEQUENCE</scope>
    <source>
        <strain evidence="4">GTP1</strain>
    </source>
</reference>
<feature type="domain" description="Pyruvate:ferredoxin oxidoreductase core" evidence="3">
    <location>
        <begin position="259"/>
        <end position="356"/>
    </location>
</feature>
<dbReference type="FunFam" id="3.40.50.970:FF:000012">
    <property type="entry name" value="Pyruvate:ferredoxin (Flavodoxin) oxidoreductase"/>
    <property type="match status" value="1"/>
</dbReference>
<dbReference type="RefSeq" id="WP_187083685.1">
    <property type="nucleotide sequence ID" value="NZ_JACORU010000009.1"/>
</dbReference>
<dbReference type="GO" id="GO:0006979">
    <property type="term" value="P:response to oxidative stress"/>
    <property type="evidence" value="ECO:0007669"/>
    <property type="project" value="TreeGrafter"/>
</dbReference>
<dbReference type="SUPFAM" id="SSF52922">
    <property type="entry name" value="TK C-terminal domain-like"/>
    <property type="match status" value="1"/>
</dbReference>
<dbReference type="InterPro" id="IPR009014">
    <property type="entry name" value="Transketo_C/PFOR_II"/>
</dbReference>
<proteinExistence type="predicted"/>